<dbReference type="Pfam" id="PF00440">
    <property type="entry name" value="TetR_N"/>
    <property type="match status" value="1"/>
</dbReference>
<evidence type="ECO:0000256" key="2">
    <source>
        <dbReference type="ARBA" id="ARBA00023125"/>
    </source>
</evidence>
<evidence type="ECO:0000313" key="6">
    <source>
        <dbReference type="EMBL" id="GGK95933.1"/>
    </source>
</evidence>
<dbReference type="GO" id="GO:0045892">
    <property type="term" value="P:negative regulation of DNA-templated transcription"/>
    <property type="evidence" value="ECO:0007669"/>
    <property type="project" value="UniProtKB-ARBA"/>
</dbReference>
<dbReference type="SUPFAM" id="SSF46689">
    <property type="entry name" value="Homeodomain-like"/>
    <property type="match status" value="1"/>
</dbReference>
<dbReference type="GO" id="GO:0003700">
    <property type="term" value="F:DNA-binding transcription factor activity"/>
    <property type="evidence" value="ECO:0007669"/>
    <property type="project" value="TreeGrafter"/>
</dbReference>
<dbReference type="Gene3D" id="1.10.357.10">
    <property type="entry name" value="Tetracycline Repressor, domain 2"/>
    <property type="match status" value="1"/>
</dbReference>
<dbReference type="EMBL" id="BMMH01000001">
    <property type="protein sequence ID" value="GGK95933.1"/>
    <property type="molecule type" value="Genomic_DNA"/>
</dbReference>
<dbReference type="AlphaFoldDB" id="A0A917R9D5"/>
<name>A0A917R9D5_9NOCA</name>
<evidence type="ECO:0000256" key="1">
    <source>
        <dbReference type="ARBA" id="ARBA00023015"/>
    </source>
</evidence>
<dbReference type="PANTHER" id="PTHR30055">
    <property type="entry name" value="HTH-TYPE TRANSCRIPTIONAL REGULATOR RUTR"/>
    <property type="match status" value="1"/>
</dbReference>
<dbReference type="InterPro" id="IPR039536">
    <property type="entry name" value="TetR_C_Proteobacteria"/>
</dbReference>
<keyword evidence="3" id="KW-0804">Transcription</keyword>
<dbReference type="InterPro" id="IPR050109">
    <property type="entry name" value="HTH-type_TetR-like_transc_reg"/>
</dbReference>
<dbReference type="PROSITE" id="PS50977">
    <property type="entry name" value="HTH_TETR_2"/>
    <property type="match status" value="1"/>
</dbReference>
<dbReference type="PANTHER" id="PTHR30055:SF146">
    <property type="entry name" value="HTH-TYPE TRANSCRIPTIONAL DUAL REGULATOR CECR"/>
    <property type="match status" value="1"/>
</dbReference>
<dbReference type="SUPFAM" id="SSF48498">
    <property type="entry name" value="Tetracyclin repressor-like, C-terminal domain"/>
    <property type="match status" value="1"/>
</dbReference>
<dbReference type="Pfam" id="PF14246">
    <property type="entry name" value="TetR_C_7"/>
    <property type="match status" value="1"/>
</dbReference>
<keyword evidence="2 4" id="KW-0238">DNA-binding</keyword>
<evidence type="ECO:0000259" key="5">
    <source>
        <dbReference type="PROSITE" id="PS50977"/>
    </source>
</evidence>
<dbReference type="FunFam" id="1.10.10.60:FF:000141">
    <property type="entry name" value="TetR family transcriptional regulator"/>
    <property type="match status" value="1"/>
</dbReference>
<sequence length="210" mass="22248">MSTARTSARPHGRVDKQQAILAAAFTVFARSGYAQTRVDQIAAEAGVAKATVYSHFGDKERVFREAVRALSEAASAANLAVIEALAEPAEDLAVTLRTVGGELVRCYCSPESRALRRLVCAEAGQFPDLTEMVDDVAARVGRALADRLARLALSGALRIDDPDMAAAQWAALLTGPLRTRYQFGVEALPESELNAVTAAAVTTFLAAFGP</sequence>
<evidence type="ECO:0000256" key="4">
    <source>
        <dbReference type="PROSITE-ProRule" id="PRU00335"/>
    </source>
</evidence>
<dbReference type="Proteomes" id="UP000638263">
    <property type="component" value="Unassembled WGS sequence"/>
</dbReference>
<feature type="domain" description="HTH tetR-type" evidence="5">
    <location>
        <begin position="14"/>
        <end position="74"/>
    </location>
</feature>
<dbReference type="InterPro" id="IPR001647">
    <property type="entry name" value="HTH_TetR"/>
</dbReference>
<feature type="DNA-binding region" description="H-T-H motif" evidence="4">
    <location>
        <begin position="37"/>
        <end position="56"/>
    </location>
</feature>
<keyword evidence="7" id="KW-1185">Reference proteome</keyword>
<keyword evidence="1" id="KW-0805">Transcription regulation</keyword>
<dbReference type="Gene3D" id="1.10.10.60">
    <property type="entry name" value="Homeodomain-like"/>
    <property type="match status" value="1"/>
</dbReference>
<accession>A0A917R9D5</accession>
<gene>
    <name evidence="6" type="ORF">GCM10011588_07890</name>
</gene>
<proteinExistence type="predicted"/>
<comment type="caution">
    <text evidence="6">The sequence shown here is derived from an EMBL/GenBank/DDBJ whole genome shotgun (WGS) entry which is preliminary data.</text>
</comment>
<dbReference type="InterPro" id="IPR036271">
    <property type="entry name" value="Tet_transcr_reg_TetR-rel_C_sf"/>
</dbReference>
<protein>
    <submittedName>
        <fullName evidence="6">TetR family transcriptional regulator</fullName>
    </submittedName>
</protein>
<evidence type="ECO:0000313" key="7">
    <source>
        <dbReference type="Proteomes" id="UP000638263"/>
    </source>
</evidence>
<reference evidence="6" key="1">
    <citation type="journal article" date="2014" name="Int. J. Syst. Evol. Microbiol.">
        <title>Complete genome sequence of Corynebacterium casei LMG S-19264T (=DSM 44701T), isolated from a smear-ripened cheese.</title>
        <authorList>
            <consortium name="US DOE Joint Genome Institute (JGI-PGF)"/>
            <person name="Walter F."/>
            <person name="Albersmeier A."/>
            <person name="Kalinowski J."/>
            <person name="Ruckert C."/>
        </authorList>
    </citation>
    <scope>NUCLEOTIDE SEQUENCE</scope>
    <source>
        <strain evidence="6">CGMCC 4.3508</strain>
    </source>
</reference>
<reference evidence="6" key="2">
    <citation type="submission" date="2020-09" db="EMBL/GenBank/DDBJ databases">
        <authorList>
            <person name="Sun Q."/>
            <person name="Zhou Y."/>
        </authorList>
    </citation>
    <scope>NUCLEOTIDE SEQUENCE</scope>
    <source>
        <strain evidence="6">CGMCC 4.3508</strain>
    </source>
</reference>
<dbReference type="RefSeq" id="WP_062996179.1">
    <property type="nucleotide sequence ID" value="NZ_BMMH01000001.1"/>
</dbReference>
<dbReference type="GO" id="GO:0000976">
    <property type="term" value="F:transcription cis-regulatory region binding"/>
    <property type="evidence" value="ECO:0007669"/>
    <property type="project" value="TreeGrafter"/>
</dbReference>
<dbReference type="InterPro" id="IPR009057">
    <property type="entry name" value="Homeodomain-like_sf"/>
</dbReference>
<dbReference type="PRINTS" id="PR00455">
    <property type="entry name" value="HTHTETR"/>
</dbReference>
<organism evidence="6 7">
    <name type="scientific">Nocardia jinanensis</name>
    <dbReference type="NCBI Taxonomy" id="382504"/>
    <lineage>
        <taxon>Bacteria</taxon>
        <taxon>Bacillati</taxon>
        <taxon>Actinomycetota</taxon>
        <taxon>Actinomycetes</taxon>
        <taxon>Mycobacteriales</taxon>
        <taxon>Nocardiaceae</taxon>
        <taxon>Nocardia</taxon>
    </lineage>
</organism>
<evidence type="ECO:0000256" key="3">
    <source>
        <dbReference type="ARBA" id="ARBA00023163"/>
    </source>
</evidence>